<dbReference type="AlphaFoldDB" id="R9GWG3"/>
<protein>
    <recommendedName>
        <fullName evidence="1">Periplasmic copper-binding protein NosD beta helix domain-containing protein</fullName>
    </recommendedName>
</protein>
<evidence type="ECO:0000313" key="3">
    <source>
        <dbReference type="Proteomes" id="UP000014174"/>
    </source>
</evidence>
<keyword evidence="3" id="KW-1185">Reference proteome</keyword>
<evidence type="ECO:0000259" key="1">
    <source>
        <dbReference type="Pfam" id="PF05048"/>
    </source>
</evidence>
<dbReference type="EMBL" id="AQPN01000120">
    <property type="protein sequence ID" value="EOR93274.1"/>
    <property type="molecule type" value="Genomic_DNA"/>
</dbReference>
<dbReference type="Pfam" id="PF05048">
    <property type="entry name" value="NosD"/>
    <property type="match status" value="1"/>
</dbReference>
<dbReference type="InterPro" id="IPR012334">
    <property type="entry name" value="Pectin_lyas_fold"/>
</dbReference>
<dbReference type="Gene3D" id="2.160.20.10">
    <property type="entry name" value="Single-stranded right-handed beta-helix, Pectin lyase-like"/>
    <property type="match status" value="2"/>
</dbReference>
<dbReference type="SUPFAM" id="SSF51126">
    <property type="entry name" value="Pectin lyase-like"/>
    <property type="match status" value="1"/>
</dbReference>
<comment type="caution">
    <text evidence="2">The sequence shown here is derived from an EMBL/GenBank/DDBJ whole genome shotgun (WGS) entry which is preliminary data.</text>
</comment>
<dbReference type="Proteomes" id="UP000014174">
    <property type="component" value="Unassembled WGS sequence"/>
</dbReference>
<proteinExistence type="predicted"/>
<gene>
    <name evidence="2" type="ORF">ADIARSV_3539</name>
</gene>
<reference evidence="2 3" key="1">
    <citation type="journal article" date="2013" name="Genome Announc.">
        <title>Draft Genome Sequence of Arcticibacter svalbardensis Strain MN12-7T, a Member of the Family Sphingobacteriaceae Isolated from an Arctic Soil Sample.</title>
        <authorList>
            <person name="Shivaji S."/>
            <person name="Ara S."/>
            <person name="Prasad S."/>
            <person name="Manasa B.P."/>
            <person name="Begum Z."/>
            <person name="Singh A."/>
            <person name="Kumar Pinnaka A."/>
        </authorList>
    </citation>
    <scope>NUCLEOTIDE SEQUENCE [LARGE SCALE GENOMIC DNA]</scope>
    <source>
        <strain evidence="2 3">MN12-7</strain>
    </source>
</reference>
<sequence>MGSPILNRTETDSLITPNRIEVRLRGIIDQDQEIQSYISSDTHLFFPKGIYVINNFITISNVTNLKISGEPGTVFTSNQNKIITISGEINNLQIEGIAFKSTKVSAVDDAEGLIFIANYGDNDRMDGLKIQNCRFSIPNSQANGIKLVSEGTNSSAKNISITYNKFENIGRMAVEFQNHNTLIAPRFSDFEISYNYFYNVGTIQLGPAPACVSVSGHSLNGKINYNKFYDMHMESSKYIYYGIENAGTIGLETIGNYMQSSTYGFTGLLASGPLKKSWLIKDNVFELSGGKTADKNKIRGMELCNLDNFSVTGNTISTDGMAIMLVNCTSGKITNNKIKVKSGNAIYLRAGCTKNVITRNDIDASLGTDNGVVLFDGSETSHNVVSLNKLLKTGRRPGSYVNVNGANNNK</sequence>
<name>R9GWG3_9SPHI</name>
<feature type="domain" description="Periplasmic copper-binding protein NosD beta helix" evidence="1">
    <location>
        <begin position="292"/>
        <end position="390"/>
    </location>
</feature>
<dbReference type="InterPro" id="IPR007742">
    <property type="entry name" value="NosD_dom"/>
</dbReference>
<accession>R9GWG3</accession>
<organism evidence="2 3">
    <name type="scientific">Arcticibacter svalbardensis MN12-7</name>
    <dbReference type="NCBI Taxonomy" id="1150600"/>
    <lineage>
        <taxon>Bacteria</taxon>
        <taxon>Pseudomonadati</taxon>
        <taxon>Bacteroidota</taxon>
        <taxon>Sphingobacteriia</taxon>
        <taxon>Sphingobacteriales</taxon>
        <taxon>Sphingobacteriaceae</taxon>
        <taxon>Arcticibacter</taxon>
    </lineage>
</organism>
<dbReference type="PATRIC" id="fig|1150600.3.peg.3506"/>
<evidence type="ECO:0000313" key="2">
    <source>
        <dbReference type="EMBL" id="EOR93274.1"/>
    </source>
</evidence>
<dbReference type="eggNOG" id="ENOG502ZVVS">
    <property type="taxonomic scope" value="Bacteria"/>
</dbReference>
<dbReference type="InterPro" id="IPR011050">
    <property type="entry name" value="Pectin_lyase_fold/virulence"/>
</dbReference>